<dbReference type="Gene3D" id="3.40.50.1820">
    <property type="entry name" value="alpha/beta hydrolase"/>
    <property type="match status" value="1"/>
</dbReference>
<dbReference type="GO" id="GO:0005576">
    <property type="term" value="C:extracellular region"/>
    <property type="evidence" value="ECO:0007669"/>
    <property type="project" value="UniProtKB-SubCell"/>
</dbReference>
<evidence type="ECO:0000256" key="10">
    <source>
        <dbReference type="ARBA" id="ARBA00022554"/>
    </source>
</evidence>
<evidence type="ECO:0000256" key="14">
    <source>
        <dbReference type="ARBA" id="ARBA00022825"/>
    </source>
</evidence>
<dbReference type="SUPFAM" id="SSF53474">
    <property type="entry name" value="alpha/beta-Hydrolases"/>
    <property type="match status" value="1"/>
</dbReference>
<dbReference type="Gene3D" id="2.140.10.30">
    <property type="entry name" value="Dipeptidylpeptidase IV, N-terminal domain"/>
    <property type="match status" value="1"/>
</dbReference>
<dbReference type="Proteomes" id="UP001244011">
    <property type="component" value="Unassembled WGS sequence"/>
</dbReference>
<dbReference type="GO" id="GO:0005886">
    <property type="term" value="C:plasma membrane"/>
    <property type="evidence" value="ECO:0007669"/>
    <property type="project" value="TreeGrafter"/>
</dbReference>
<evidence type="ECO:0000256" key="3">
    <source>
        <dbReference type="ARBA" id="ARBA00004576"/>
    </source>
</evidence>
<dbReference type="GeneID" id="85310403"/>
<keyword evidence="13" id="KW-0378">Hydrolase</keyword>
<dbReference type="GO" id="GO:0008236">
    <property type="term" value="F:serine-type peptidase activity"/>
    <property type="evidence" value="ECO:0007669"/>
    <property type="project" value="UniProtKB-KW"/>
</dbReference>
<dbReference type="InterPro" id="IPR001375">
    <property type="entry name" value="Peptidase_S9_cat"/>
</dbReference>
<feature type="chain" id="PRO_5042527752" description="Probable dipeptidyl-aminopeptidase B" evidence="17">
    <location>
        <begin position="22"/>
        <end position="778"/>
    </location>
</feature>
<keyword evidence="8" id="KW-0031">Aminopeptidase</keyword>
<evidence type="ECO:0000259" key="19">
    <source>
        <dbReference type="Pfam" id="PF00930"/>
    </source>
</evidence>
<evidence type="ECO:0000256" key="4">
    <source>
        <dbReference type="ARBA" id="ARBA00004613"/>
    </source>
</evidence>
<comment type="subcellular location">
    <subcellularLocation>
        <location evidence="4">Secreted</location>
    </subcellularLocation>
    <subcellularLocation>
        <location evidence="3">Vacuole membrane</location>
        <topology evidence="3">Single-pass type II membrane protein</topology>
    </subcellularLocation>
</comment>
<dbReference type="GO" id="GO:0004177">
    <property type="term" value="F:aminopeptidase activity"/>
    <property type="evidence" value="ECO:0007669"/>
    <property type="project" value="UniProtKB-KW"/>
</dbReference>
<comment type="catalytic activity">
    <reaction evidence="1">
        <text>Release of an N-terminal dipeptide, Xaa-Yaa-|-Zaa-, from a polypeptide, preferentially when Yaa is Pro, provided Zaa is neither Pro nor hydroxyproline.</text>
        <dbReference type="EC" id="3.4.14.5"/>
    </reaction>
</comment>
<dbReference type="EMBL" id="MU839001">
    <property type="protein sequence ID" value="KAK1770151.1"/>
    <property type="molecule type" value="Genomic_DNA"/>
</dbReference>
<keyword evidence="9" id="KW-0964">Secreted</keyword>
<keyword evidence="14" id="KW-0720">Serine protease</keyword>
<evidence type="ECO:0000256" key="15">
    <source>
        <dbReference type="ARBA" id="ARBA00023180"/>
    </source>
</evidence>
<evidence type="ECO:0000256" key="11">
    <source>
        <dbReference type="ARBA" id="ARBA00022670"/>
    </source>
</evidence>
<organism evidence="20 21">
    <name type="scientific">Phialemonium atrogriseum</name>
    <dbReference type="NCBI Taxonomy" id="1093897"/>
    <lineage>
        <taxon>Eukaryota</taxon>
        <taxon>Fungi</taxon>
        <taxon>Dikarya</taxon>
        <taxon>Ascomycota</taxon>
        <taxon>Pezizomycotina</taxon>
        <taxon>Sordariomycetes</taxon>
        <taxon>Sordariomycetidae</taxon>
        <taxon>Cephalothecales</taxon>
        <taxon>Cephalothecaceae</taxon>
        <taxon>Phialemonium</taxon>
    </lineage>
</organism>
<dbReference type="InterPro" id="IPR002469">
    <property type="entry name" value="Peptidase_S9B_N"/>
</dbReference>
<evidence type="ECO:0000256" key="13">
    <source>
        <dbReference type="ARBA" id="ARBA00022801"/>
    </source>
</evidence>
<comment type="caution">
    <text evidence="20">The sequence shown here is derived from an EMBL/GenBank/DDBJ whole genome shotgun (WGS) entry which is preliminary data.</text>
</comment>
<dbReference type="AlphaFoldDB" id="A0AAJ0C9G0"/>
<evidence type="ECO:0000256" key="17">
    <source>
        <dbReference type="SAM" id="SignalP"/>
    </source>
</evidence>
<dbReference type="FunFam" id="3.40.50.1820:FF:000003">
    <property type="entry name" value="Dipeptidyl peptidase 4"/>
    <property type="match status" value="1"/>
</dbReference>
<keyword evidence="12 17" id="KW-0732">Signal</keyword>
<dbReference type="GO" id="GO:0005774">
    <property type="term" value="C:vacuolar membrane"/>
    <property type="evidence" value="ECO:0007669"/>
    <property type="project" value="UniProtKB-SubCell"/>
</dbReference>
<dbReference type="RefSeq" id="XP_060286364.1">
    <property type="nucleotide sequence ID" value="XM_060427216.1"/>
</dbReference>
<dbReference type="SUPFAM" id="SSF82171">
    <property type="entry name" value="DPP6 N-terminal domain-like"/>
    <property type="match status" value="1"/>
</dbReference>
<accession>A0AAJ0C9G0</accession>
<gene>
    <name evidence="20" type="ORF">QBC33DRAFT_530260</name>
</gene>
<evidence type="ECO:0000256" key="2">
    <source>
        <dbReference type="ARBA" id="ARBA00002218"/>
    </source>
</evidence>
<evidence type="ECO:0000256" key="1">
    <source>
        <dbReference type="ARBA" id="ARBA00001257"/>
    </source>
</evidence>
<keyword evidence="10" id="KW-0926">Vacuole</keyword>
<dbReference type="Pfam" id="PF00930">
    <property type="entry name" value="DPPIV_N"/>
    <property type="match status" value="1"/>
</dbReference>
<dbReference type="Pfam" id="PF00326">
    <property type="entry name" value="Peptidase_S9"/>
    <property type="match status" value="1"/>
</dbReference>
<dbReference type="EC" id="3.4.14.5" evidence="6"/>
<name>A0AAJ0C9G0_9PEZI</name>
<dbReference type="PANTHER" id="PTHR11731">
    <property type="entry name" value="PROTEASE FAMILY S9B,C DIPEPTIDYL-PEPTIDASE IV-RELATED"/>
    <property type="match status" value="1"/>
</dbReference>
<keyword evidence="15" id="KW-0325">Glycoprotein</keyword>
<evidence type="ECO:0000313" key="21">
    <source>
        <dbReference type="Proteomes" id="UP001244011"/>
    </source>
</evidence>
<evidence type="ECO:0000256" key="12">
    <source>
        <dbReference type="ARBA" id="ARBA00022729"/>
    </source>
</evidence>
<proteinExistence type="inferred from homology"/>
<evidence type="ECO:0000256" key="6">
    <source>
        <dbReference type="ARBA" id="ARBA00012062"/>
    </source>
</evidence>
<dbReference type="GO" id="GO:0008239">
    <property type="term" value="F:dipeptidyl-peptidase activity"/>
    <property type="evidence" value="ECO:0007669"/>
    <property type="project" value="UniProtKB-EC"/>
</dbReference>
<dbReference type="InterPro" id="IPR050278">
    <property type="entry name" value="Serine_Prot_S9B/DPPIV"/>
</dbReference>
<sequence>MRFPKIQPAAVVATLVVIASAIVPPRQPHQPQGKGTRLLTFNDTVLSPQFSASSRSVTWFSGGEDGTFISRTDNGSFVLENIVTGESSTFVAADQVPEGSVDYWIRPDLKKVMFATNHTKQYRHSYFANYQILDVASGALSPLVEDQAGDIQYAEFAPRGGAVAFVRGNNVFLRSCGNVTQITHDGSADLFHAVPDWVYEEEIFGDRKTLWFSPDGQYIAFLSFNETGVETFTVPYFMDGQAVAPSYPRELELRYPKVGTTNPRVSLSLLNVRSLETSTIPVDAFAEDDLIIGEVAWVTANHTSLIYRAFNRVQDKEKLVRVDIAEGFTSTLVRQRDGSDGWLDNNIAIAYVGAINGSEWYLDLSDESGWNHLYLYPVGGGDAVALTSGQWEVAGYVKIDTKRQLIYYLSREHHSTERHLYSVSYTTAEKTALVDDTVAGYWSASFSAGGGYYILSYSGPDVPYQELYSVNSTEPIRTITSNEALWNKLQEYKLPKISYFELEHPDGFSLNVMERLPADFDPAKKYPVLFTPYGGPGAQEVSKSYQSLTWTAYITSDPELEYVTYTVDNRGTGGKGRAFRATVAKHLGRLEPLDQIWAAEQLLQRNAFLDSAHVGMFGWSYGGFLTAKTLEANSGVFTTGLIVAPVSDWRFYDSMYTERYMKTDALNPDGYAETAVRNATGFRNAAGGFTILHGTGDDNVHYQNTAALVDLLVGAGVPPQKLNWLAFTDSDHGISYNGANRFLYKYLTEALFIEKNREPEQLTHQWSKKGAVGVRSEA</sequence>
<protein>
    <recommendedName>
        <fullName evidence="7">Probable dipeptidyl-aminopeptidase B</fullName>
        <ecNumber evidence="6">3.4.14.5</ecNumber>
    </recommendedName>
    <alternativeName>
        <fullName evidence="16">Dipeptidyl peptidase IV</fullName>
    </alternativeName>
</protein>
<evidence type="ECO:0000313" key="20">
    <source>
        <dbReference type="EMBL" id="KAK1770151.1"/>
    </source>
</evidence>
<comment type="function">
    <text evidence="2">Type IV dipeptidyl-peptidase which removes N-terminal dipeptides sequentially from polypeptides having unsubstituted N-termini provided that the penultimate residue is proline.</text>
</comment>
<evidence type="ECO:0000256" key="7">
    <source>
        <dbReference type="ARBA" id="ARBA00014118"/>
    </source>
</evidence>
<keyword evidence="21" id="KW-1185">Reference proteome</keyword>
<reference evidence="20" key="1">
    <citation type="submission" date="2023-06" db="EMBL/GenBank/DDBJ databases">
        <title>Genome-scale phylogeny and comparative genomics of the fungal order Sordariales.</title>
        <authorList>
            <consortium name="Lawrence Berkeley National Laboratory"/>
            <person name="Hensen N."/>
            <person name="Bonometti L."/>
            <person name="Westerberg I."/>
            <person name="Brannstrom I.O."/>
            <person name="Guillou S."/>
            <person name="Cros-Aarteil S."/>
            <person name="Calhoun S."/>
            <person name="Haridas S."/>
            <person name="Kuo A."/>
            <person name="Mondo S."/>
            <person name="Pangilinan J."/>
            <person name="Riley R."/>
            <person name="Labutti K."/>
            <person name="Andreopoulos B."/>
            <person name="Lipzen A."/>
            <person name="Chen C."/>
            <person name="Yanf M."/>
            <person name="Daum C."/>
            <person name="Ng V."/>
            <person name="Clum A."/>
            <person name="Steindorff A."/>
            <person name="Ohm R."/>
            <person name="Martin F."/>
            <person name="Silar P."/>
            <person name="Natvig D."/>
            <person name="Lalanne C."/>
            <person name="Gautier V."/>
            <person name="Ament-Velasquez S.L."/>
            <person name="Kruys A."/>
            <person name="Hutchinson M.I."/>
            <person name="Powell A.J."/>
            <person name="Barry K."/>
            <person name="Miller A.N."/>
            <person name="Grigoriev I.V."/>
            <person name="Debuchy R."/>
            <person name="Gladieux P."/>
            <person name="Thoren M.H."/>
            <person name="Johannesson H."/>
        </authorList>
    </citation>
    <scope>NUCLEOTIDE SEQUENCE</scope>
    <source>
        <strain evidence="20">8032-3</strain>
    </source>
</reference>
<feature type="domain" description="Peptidase S9 prolyl oligopeptidase catalytic" evidence="18">
    <location>
        <begin position="559"/>
        <end position="755"/>
    </location>
</feature>
<feature type="domain" description="Dipeptidylpeptidase IV N-terminal" evidence="19">
    <location>
        <begin position="107"/>
        <end position="464"/>
    </location>
</feature>
<comment type="similarity">
    <text evidence="5">Belongs to the peptidase S9B family.</text>
</comment>
<evidence type="ECO:0000256" key="9">
    <source>
        <dbReference type="ARBA" id="ARBA00022525"/>
    </source>
</evidence>
<feature type="signal peptide" evidence="17">
    <location>
        <begin position="1"/>
        <end position="21"/>
    </location>
</feature>
<evidence type="ECO:0000256" key="16">
    <source>
        <dbReference type="ARBA" id="ARBA00030567"/>
    </source>
</evidence>
<dbReference type="PANTHER" id="PTHR11731:SF162">
    <property type="entry name" value="DIPEPTIDYL PEPTIDASE 4-RELATED"/>
    <property type="match status" value="1"/>
</dbReference>
<dbReference type="InterPro" id="IPR029058">
    <property type="entry name" value="AB_hydrolase_fold"/>
</dbReference>
<keyword evidence="11" id="KW-0645">Protease</keyword>
<evidence type="ECO:0000259" key="18">
    <source>
        <dbReference type="Pfam" id="PF00326"/>
    </source>
</evidence>
<evidence type="ECO:0000256" key="8">
    <source>
        <dbReference type="ARBA" id="ARBA00022438"/>
    </source>
</evidence>
<dbReference type="GO" id="GO:0006508">
    <property type="term" value="P:proteolysis"/>
    <property type="evidence" value="ECO:0007669"/>
    <property type="project" value="UniProtKB-KW"/>
</dbReference>
<evidence type="ECO:0000256" key="5">
    <source>
        <dbReference type="ARBA" id="ARBA00006150"/>
    </source>
</evidence>